<proteinExistence type="predicted"/>
<dbReference type="Gene3D" id="1.20.120.450">
    <property type="entry name" value="dinb family like domain"/>
    <property type="match status" value="1"/>
</dbReference>
<evidence type="ECO:0000313" key="1">
    <source>
        <dbReference type="EMBL" id="RFU64490.1"/>
    </source>
</evidence>
<organism evidence="1 2">
    <name type="scientific">Peribacillus saganii</name>
    <dbReference type="NCBI Taxonomy" id="2303992"/>
    <lineage>
        <taxon>Bacteria</taxon>
        <taxon>Bacillati</taxon>
        <taxon>Bacillota</taxon>
        <taxon>Bacilli</taxon>
        <taxon>Bacillales</taxon>
        <taxon>Bacillaceae</taxon>
        <taxon>Peribacillus</taxon>
    </lineage>
</organism>
<dbReference type="Proteomes" id="UP000264541">
    <property type="component" value="Unassembled WGS sequence"/>
</dbReference>
<keyword evidence="2" id="KW-1185">Reference proteome</keyword>
<protein>
    <submittedName>
        <fullName evidence="1">Uncharacterized protein</fullName>
    </submittedName>
</protein>
<sequence length="70" mass="7881">MPISISINLLTSLHVRFKVVLKALSETDSKRKIHLPEFDLLSVDKLTATYAVLGRHHAASITSLRKQKGW</sequence>
<accession>A0A372LDY9</accession>
<dbReference type="SUPFAM" id="SSF109854">
    <property type="entry name" value="DinB/YfiT-like putative metalloenzymes"/>
    <property type="match status" value="1"/>
</dbReference>
<name>A0A372LDY9_9BACI</name>
<comment type="caution">
    <text evidence="1">The sequence shown here is derived from an EMBL/GenBank/DDBJ whole genome shotgun (WGS) entry which is preliminary data.</text>
</comment>
<dbReference type="AlphaFoldDB" id="A0A372LDY9"/>
<evidence type="ECO:0000313" key="2">
    <source>
        <dbReference type="Proteomes" id="UP000264541"/>
    </source>
</evidence>
<gene>
    <name evidence="1" type="ORF">D0469_18190</name>
</gene>
<reference evidence="1 2" key="1">
    <citation type="submission" date="2018-08" db="EMBL/GenBank/DDBJ databases">
        <title>Bacillus chawlae sp. nov., Bacillus glennii sp. nov., and Bacillus saganii sp. nov. Isolated from the Vehicle Assembly Building at Kennedy Space Center where the Viking Spacecraft were Assembled.</title>
        <authorList>
            <person name="Seuylemezian A."/>
            <person name="Vaishampayan P."/>
        </authorList>
    </citation>
    <scope>NUCLEOTIDE SEQUENCE [LARGE SCALE GENOMIC DNA]</scope>
    <source>
        <strain evidence="1 2">V47-23a</strain>
    </source>
</reference>
<dbReference type="InterPro" id="IPR034660">
    <property type="entry name" value="DinB/YfiT-like"/>
</dbReference>
<dbReference type="EMBL" id="QVTE01000055">
    <property type="protein sequence ID" value="RFU64490.1"/>
    <property type="molecule type" value="Genomic_DNA"/>
</dbReference>